<sequence length="119" mass="13604">MQTGTRVGDVWLAVYCLVHKMLWTDCPSCFGSELKKNMKLWVLNFRESDAMLNKERGRPCNSRTPENIEAARHWFLLSPKQSAHKYAAALQLFDQSMQRNLARGHAISSVLDGCHPRTV</sequence>
<gene>
    <name evidence="1" type="ORF">PR048_011184</name>
</gene>
<accession>A0ABQ9HKW6</accession>
<evidence type="ECO:0000313" key="2">
    <source>
        <dbReference type="Proteomes" id="UP001159363"/>
    </source>
</evidence>
<protein>
    <submittedName>
        <fullName evidence="1">Uncharacterized protein</fullName>
    </submittedName>
</protein>
<dbReference type="EMBL" id="JARBHB010000004">
    <property type="protein sequence ID" value="KAJ8884988.1"/>
    <property type="molecule type" value="Genomic_DNA"/>
</dbReference>
<keyword evidence="2" id="KW-1185">Reference proteome</keyword>
<evidence type="ECO:0000313" key="1">
    <source>
        <dbReference type="EMBL" id="KAJ8884988.1"/>
    </source>
</evidence>
<proteinExistence type="predicted"/>
<name>A0ABQ9HKW6_9NEOP</name>
<comment type="caution">
    <text evidence="1">The sequence shown here is derived from an EMBL/GenBank/DDBJ whole genome shotgun (WGS) entry which is preliminary data.</text>
</comment>
<organism evidence="1 2">
    <name type="scientific">Dryococelus australis</name>
    <dbReference type="NCBI Taxonomy" id="614101"/>
    <lineage>
        <taxon>Eukaryota</taxon>
        <taxon>Metazoa</taxon>
        <taxon>Ecdysozoa</taxon>
        <taxon>Arthropoda</taxon>
        <taxon>Hexapoda</taxon>
        <taxon>Insecta</taxon>
        <taxon>Pterygota</taxon>
        <taxon>Neoptera</taxon>
        <taxon>Polyneoptera</taxon>
        <taxon>Phasmatodea</taxon>
        <taxon>Verophasmatodea</taxon>
        <taxon>Anareolatae</taxon>
        <taxon>Phasmatidae</taxon>
        <taxon>Eurycanthinae</taxon>
        <taxon>Dryococelus</taxon>
    </lineage>
</organism>
<reference evidence="1 2" key="1">
    <citation type="submission" date="2023-02" db="EMBL/GenBank/DDBJ databases">
        <title>LHISI_Scaffold_Assembly.</title>
        <authorList>
            <person name="Stuart O.P."/>
            <person name="Cleave R."/>
            <person name="Magrath M.J.L."/>
            <person name="Mikheyev A.S."/>
        </authorList>
    </citation>
    <scope>NUCLEOTIDE SEQUENCE [LARGE SCALE GENOMIC DNA]</scope>
    <source>
        <strain evidence="1">Daus_M_001</strain>
        <tissue evidence="1">Leg muscle</tissue>
    </source>
</reference>
<dbReference type="Proteomes" id="UP001159363">
    <property type="component" value="Chromosome X"/>
</dbReference>